<dbReference type="PANTHER" id="PTHR43479">
    <property type="entry name" value="ACREF/ENVCD OPERON REPRESSOR-RELATED"/>
    <property type="match status" value="1"/>
</dbReference>
<dbReference type="PROSITE" id="PS50977">
    <property type="entry name" value="HTH_TETR_2"/>
    <property type="match status" value="1"/>
</dbReference>
<dbReference type="Pfam" id="PF00440">
    <property type="entry name" value="TetR_N"/>
    <property type="match status" value="1"/>
</dbReference>
<dbReference type="Proteomes" id="UP000064514">
    <property type="component" value="Unassembled WGS sequence"/>
</dbReference>
<sequence>MKREELKQLNRQKILAAATDLMTHQGIRATSMKDVSSKADISIVTMYKYFPTKEELTEQVVLDFYKTRFKPIIAMADGSDATFAKIINAFKKEKKECERLLGENIFFEFQRVIKHSKIVYDYLYNTQMSLISTLIKKGRASGEINTPASDDVMLMVASWVFTYLGKMEENLSKQKIEGLQLFLQYGALGRPEDRKKPLG</sequence>
<feature type="domain" description="HTH tetR-type" evidence="3">
    <location>
        <begin position="8"/>
        <end position="68"/>
    </location>
</feature>
<dbReference type="InterPro" id="IPR050624">
    <property type="entry name" value="HTH-type_Tx_Regulator"/>
</dbReference>
<protein>
    <recommendedName>
        <fullName evidence="3">HTH tetR-type domain-containing protein</fullName>
    </recommendedName>
</protein>
<organism evidence="4">
    <name type="scientific">Fructobacillus tropaeoli</name>
    <dbReference type="NCBI Taxonomy" id="709323"/>
    <lineage>
        <taxon>Bacteria</taxon>
        <taxon>Bacillati</taxon>
        <taxon>Bacillota</taxon>
        <taxon>Bacilli</taxon>
        <taxon>Lactobacillales</taxon>
        <taxon>Lactobacillaceae</taxon>
        <taxon>Fructobacillus</taxon>
    </lineage>
</organism>
<dbReference type="GO" id="GO:0003677">
    <property type="term" value="F:DNA binding"/>
    <property type="evidence" value="ECO:0007669"/>
    <property type="project" value="UniProtKB-UniRule"/>
</dbReference>
<dbReference type="SUPFAM" id="SSF46689">
    <property type="entry name" value="Homeodomain-like"/>
    <property type="match status" value="1"/>
</dbReference>
<dbReference type="EMBL" id="DF968082">
    <property type="protein sequence ID" value="GAP04490.1"/>
    <property type="molecule type" value="Genomic_DNA"/>
</dbReference>
<evidence type="ECO:0000259" key="3">
    <source>
        <dbReference type="PROSITE" id="PS50977"/>
    </source>
</evidence>
<dbReference type="AlphaFoldDB" id="A0A3F3HBG3"/>
<dbReference type="PRINTS" id="PR00455">
    <property type="entry name" value="HTHTETR"/>
</dbReference>
<dbReference type="Gene3D" id="1.10.357.10">
    <property type="entry name" value="Tetracycline Repressor, domain 2"/>
    <property type="match status" value="1"/>
</dbReference>
<dbReference type="STRING" id="709323.GCA_001047135_01042"/>
<proteinExistence type="predicted"/>
<evidence type="ECO:0000256" key="2">
    <source>
        <dbReference type="PROSITE-ProRule" id="PRU00335"/>
    </source>
</evidence>
<evidence type="ECO:0000256" key="1">
    <source>
        <dbReference type="ARBA" id="ARBA00023125"/>
    </source>
</evidence>
<feature type="DNA-binding region" description="H-T-H motif" evidence="2">
    <location>
        <begin position="31"/>
        <end position="50"/>
    </location>
</feature>
<reference evidence="4" key="1">
    <citation type="journal article" date="2015" name="BMC Genomics">
        <title>Comparative genomics of Fructobacillus spp. and Leuconostoc spp. reveals niche-specific evolution of Fructobacillus spp.</title>
        <authorList>
            <person name="Endo A."/>
            <person name="Tanizawa Y."/>
            <person name="Tanaka N."/>
            <person name="Maeno S."/>
            <person name="Kumar H."/>
            <person name="Shiwa Y."/>
            <person name="Okada S."/>
            <person name="Yoshikawa H."/>
            <person name="Dicks L."/>
            <person name="Nakagawa J."/>
            <person name="Arita M."/>
        </authorList>
    </citation>
    <scope>NUCLEOTIDE SEQUENCE [LARGE SCALE GENOMIC DNA]</scope>
    <source>
        <strain evidence="4">F214-1</strain>
    </source>
</reference>
<keyword evidence="1 2" id="KW-0238">DNA-binding</keyword>
<name>A0A3F3HBG3_9LACO</name>
<dbReference type="RefSeq" id="WP_059393902.1">
    <property type="nucleotide sequence ID" value="NZ_DF968082.1"/>
</dbReference>
<accession>A0A3F3HBG3</accession>
<gene>
    <name evidence="4" type="ORF">FTRO_0050430</name>
</gene>
<dbReference type="InterPro" id="IPR001647">
    <property type="entry name" value="HTH_TetR"/>
</dbReference>
<dbReference type="InterPro" id="IPR009057">
    <property type="entry name" value="Homeodomain-like_sf"/>
</dbReference>
<evidence type="ECO:0000313" key="4">
    <source>
        <dbReference type="EMBL" id="GAP04490.1"/>
    </source>
</evidence>
<dbReference type="PANTHER" id="PTHR43479:SF11">
    <property type="entry name" value="ACREF_ENVCD OPERON REPRESSOR-RELATED"/>
    <property type="match status" value="1"/>
</dbReference>